<evidence type="ECO:0000256" key="1">
    <source>
        <dbReference type="SAM" id="MobiDB-lite"/>
    </source>
</evidence>
<keyword evidence="3" id="KW-1185">Reference proteome</keyword>
<dbReference type="Proteomes" id="UP000031443">
    <property type="component" value="Unassembled WGS sequence"/>
</dbReference>
<evidence type="ECO:0000313" key="2">
    <source>
        <dbReference type="EMBL" id="EMP35343.1"/>
    </source>
</evidence>
<sequence>MQSSSAEVTMMESQNRKRAPAWTEREVRDLIAVWGEESVLSELRSSFRNAKTFVKISKGMKDAKELQHGSNRRAHSQVNTPPSLLRHIVTVKHWVSQLKNATLNAPNDLISMFTPLTEQIKLPVVSGPHIPRSVPLLNIPVSAVAKGEKENMIQEVLLVDCSTDIKRNI</sequence>
<reference evidence="3" key="1">
    <citation type="journal article" date="2013" name="Nat. Genet.">
        <title>The draft genomes of soft-shell turtle and green sea turtle yield insights into the development and evolution of the turtle-specific body plan.</title>
        <authorList>
            <person name="Wang Z."/>
            <person name="Pascual-Anaya J."/>
            <person name="Zadissa A."/>
            <person name="Li W."/>
            <person name="Niimura Y."/>
            <person name="Huang Z."/>
            <person name="Li C."/>
            <person name="White S."/>
            <person name="Xiong Z."/>
            <person name="Fang D."/>
            <person name="Wang B."/>
            <person name="Ming Y."/>
            <person name="Chen Y."/>
            <person name="Zheng Y."/>
            <person name="Kuraku S."/>
            <person name="Pignatelli M."/>
            <person name="Herrero J."/>
            <person name="Beal K."/>
            <person name="Nozawa M."/>
            <person name="Li Q."/>
            <person name="Wang J."/>
            <person name="Zhang H."/>
            <person name="Yu L."/>
            <person name="Shigenobu S."/>
            <person name="Wang J."/>
            <person name="Liu J."/>
            <person name="Flicek P."/>
            <person name="Searle S."/>
            <person name="Wang J."/>
            <person name="Kuratani S."/>
            <person name="Yin Y."/>
            <person name="Aken B."/>
            <person name="Zhang G."/>
            <person name="Irie N."/>
        </authorList>
    </citation>
    <scope>NUCLEOTIDE SEQUENCE [LARGE SCALE GENOMIC DNA]</scope>
</reference>
<gene>
    <name evidence="2" type="ORF">UY3_07515</name>
</gene>
<proteinExistence type="predicted"/>
<dbReference type="AlphaFoldDB" id="M7BTE4"/>
<feature type="region of interest" description="Disordered" evidence="1">
    <location>
        <begin position="1"/>
        <end position="21"/>
    </location>
</feature>
<dbReference type="EMBL" id="KB528690">
    <property type="protein sequence ID" value="EMP35343.1"/>
    <property type="molecule type" value="Genomic_DNA"/>
</dbReference>
<accession>M7BTE4</accession>
<organism evidence="2 3">
    <name type="scientific">Chelonia mydas</name>
    <name type="common">Green sea-turtle</name>
    <name type="synonym">Chelonia agassizi</name>
    <dbReference type="NCBI Taxonomy" id="8469"/>
    <lineage>
        <taxon>Eukaryota</taxon>
        <taxon>Metazoa</taxon>
        <taxon>Chordata</taxon>
        <taxon>Craniata</taxon>
        <taxon>Vertebrata</taxon>
        <taxon>Euteleostomi</taxon>
        <taxon>Archelosauria</taxon>
        <taxon>Testudinata</taxon>
        <taxon>Testudines</taxon>
        <taxon>Cryptodira</taxon>
        <taxon>Durocryptodira</taxon>
        <taxon>Americhelydia</taxon>
        <taxon>Chelonioidea</taxon>
        <taxon>Cheloniidae</taxon>
        <taxon>Chelonia</taxon>
    </lineage>
</organism>
<feature type="compositionally biased region" description="Polar residues" evidence="1">
    <location>
        <begin position="1"/>
        <end position="13"/>
    </location>
</feature>
<evidence type="ECO:0000313" key="3">
    <source>
        <dbReference type="Proteomes" id="UP000031443"/>
    </source>
</evidence>
<name>M7BTE4_CHEMY</name>
<evidence type="ECO:0008006" key="4">
    <source>
        <dbReference type="Google" id="ProtNLM"/>
    </source>
</evidence>
<protein>
    <recommendedName>
        <fullName evidence="4">Myb-like domain-containing protein</fullName>
    </recommendedName>
</protein>